<accession>A0AAU9PDA5</accession>
<name>A0AAU9PDA5_9ASTR</name>
<reference evidence="1 2" key="1">
    <citation type="submission" date="2022-01" db="EMBL/GenBank/DDBJ databases">
        <authorList>
            <person name="Xiong W."/>
            <person name="Schranz E."/>
        </authorList>
    </citation>
    <scope>NUCLEOTIDE SEQUENCE [LARGE SCALE GENOMIC DNA]</scope>
</reference>
<evidence type="ECO:0000313" key="1">
    <source>
        <dbReference type="EMBL" id="CAH1447898.1"/>
    </source>
</evidence>
<comment type="caution">
    <text evidence="1">The sequence shown here is derived from an EMBL/GenBank/DDBJ whole genome shotgun (WGS) entry which is preliminary data.</text>
</comment>
<dbReference type="AlphaFoldDB" id="A0AAU9PDA5"/>
<gene>
    <name evidence="1" type="ORF">LVIROSA_LOCUS33473</name>
</gene>
<dbReference type="EMBL" id="CAKMRJ010005634">
    <property type="protein sequence ID" value="CAH1447898.1"/>
    <property type="molecule type" value="Genomic_DNA"/>
</dbReference>
<sequence>MIDLQDSLARLHPCAVCISKVRESLALIQYGENDNFTTVWIMEPHGSQRSFTKLFTIKTPHDCIVGFSKNGIPIMQVTDEADYYGLAKLVVYEPNSEHSNVLEICDMPYHFSIHSYMETLLCSVDLIIATGMMLLDVCIQISTLFKISSEGMTLQFDGACNFAVERIRAVASDGFVKVQTKEDKFVKLVGSDLNLTKLGIGAILVIGTISNGMVSLIKY</sequence>
<evidence type="ECO:0000313" key="2">
    <source>
        <dbReference type="Proteomes" id="UP001157418"/>
    </source>
</evidence>
<dbReference type="Proteomes" id="UP001157418">
    <property type="component" value="Unassembled WGS sequence"/>
</dbReference>
<protein>
    <submittedName>
        <fullName evidence="1">Uncharacterized protein</fullName>
    </submittedName>
</protein>
<keyword evidence="2" id="KW-1185">Reference proteome</keyword>
<organism evidence="1 2">
    <name type="scientific">Lactuca virosa</name>
    <dbReference type="NCBI Taxonomy" id="75947"/>
    <lineage>
        <taxon>Eukaryota</taxon>
        <taxon>Viridiplantae</taxon>
        <taxon>Streptophyta</taxon>
        <taxon>Embryophyta</taxon>
        <taxon>Tracheophyta</taxon>
        <taxon>Spermatophyta</taxon>
        <taxon>Magnoliopsida</taxon>
        <taxon>eudicotyledons</taxon>
        <taxon>Gunneridae</taxon>
        <taxon>Pentapetalae</taxon>
        <taxon>asterids</taxon>
        <taxon>campanulids</taxon>
        <taxon>Asterales</taxon>
        <taxon>Asteraceae</taxon>
        <taxon>Cichorioideae</taxon>
        <taxon>Cichorieae</taxon>
        <taxon>Lactucinae</taxon>
        <taxon>Lactuca</taxon>
    </lineage>
</organism>
<proteinExistence type="predicted"/>